<evidence type="ECO:0000313" key="3">
    <source>
        <dbReference type="EMBL" id="KAF2455305.1"/>
    </source>
</evidence>
<keyword evidence="1" id="KW-0472">Membrane</keyword>
<reference evidence="3" key="1">
    <citation type="journal article" date="2020" name="Stud. Mycol.">
        <title>101 Dothideomycetes genomes: a test case for predicting lifestyles and emergence of pathogens.</title>
        <authorList>
            <person name="Haridas S."/>
            <person name="Albert R."/>
            <person name="Binder M."/>
            <person name="Bloem J."/>
            <person name="Labutti K."/>
            <person name="Salamov A."/>
            <person name="Andreopoulos B."/>
            <person name="Baker S."/>
            <person name="Barry K."/>
            <person name="Bills G."/>
            <person name="Bluhm B."/>
            <person name="Cannon C."/>
            <person name="Castanera R."/>
            <person name="Culley D."/>
            <person name="Daum C."/>
            <person name="Ezra D."/>
            <person name="Gonzalez J."/>
            <person name="Henrissat B."/>
            <person name="Kuo A."/>
            <person name="Liang C."/>
            <person name="Lipzen A."/>
            <person name="Lutzoni F."/>
            <person name="Magnuson J."/>
            <person name="Mondo S."/>
            <person name="Nolan M."/>
            <person name="Ohm R."/>
            <person name="Pangilinan J."/>
            <person name="Park H.-J."/>
            <person name="Ramirez L."/>
            <person name="Alfaro M."/>
            <person name="Sun H."/>
            <person name="Tritt A."/>
            <person name="Yoshinaga Y."/>
            <person name="Zwiers L.-H."/>
            <person name="Turgeon B."/>
            <person name="Goodwin S."/>
            <person name="Spatafora J."/>
            <person name="Crous P."/>
            <person name="Grigoriev I."/>
        </authorList>
    </citation>
    <scope>NUCLEOTIDE SEQUENCE</scope>
    <source>
        <strain evidence="3">ATCC 16933</strain>
    </source>
</reference>
<accession>A0A6A6NU52</accession>
<sequence length="94" mass="10356">MIQLAGANAAIGTLWNLWDTAGSEFVETFYEILRDQAAAESDSAHASVNVAEALRRAALDIRKRRPEPYFWALFVLYGNWTIPLIKGLGGATES</sequence>
<evidence type="ECO:0000259" key="2">
    <source>
        <dbReference type="Pfam" id="PF12770"/>
    </source>
</evidence>
<dbReference type="EMBL" id="MU001687">
    <property type="protein sequence ID" value="KAF2455305.1"/>
    <property type="molecule type" value="Genomic_DNA"/>
</dbReference>
<evidence type="ECO:0000256" key="1">
    <source>
        <dbReference type="SAM" id="Phobius"/>
    </source>
</evidence>
<feature type="domain" description="CHAT" evidence="2">
    <location>
        <begin position="3"/>
        <end position="79"/>
    </location>
</feature>
<feature type="transmembrane region" description="Helical" evidence="1">
    <location>
        <begin position="69"/>
        <end position="89"/>
    </location>
</feature>
<organism evidence="3 4">
    <name type="scientific">Lineolata rhizophorae</name>
    <dbReference type="NCBI Taxonomy" id="578093"/>
    <lineage>
        <taxon>Eukaryota</taxon>
        <taxon>Fungi</taxon>
        <taxon>Dikarya</taxon>
        <taxon>Ascomycota</taxon>
        <taxon>Pezizomycotina</taxon>
        <taxon>Dothideomycetes</taxon>
        <taxon>Dothideomycetes incertae sedis</taxon>
        <taxon>Lineolatales</taxon>
        <taxon>Lineolataceae</taxon>
        <taxon>Lineolata</taxon>
    </lineage>
</organism>
<dbReference type="Pfam" id="PF12770">
    <property type="entry name" value="CHAT"/>
    <property type="match status" value="1"/>
</dbReference>
<dbReference type="InterPro" id="IPR024983">
    <property type="entry name" value="CHAT_dom"/>
</dbReference>
<dbReference type="AlphaFoldDB" id="A0A6A6NU52"/>
<gene>
    <name evidence="3" type="ORF">BDY21DRAFT_350377</name>
</gene>
<name>A0A6A6NU52_9PEZI</name>
<dbReference type="OrthoDB" id="3758190at2759"/>
<keyword evidence="1" id="KW-1133">Transmembrane helix</keyword>
<protein>
    <recommendedName>
        <fullName evidence="2">CHAT domain-containing protein</fullName>
    </recommendedName>
</protein>
<keyword evidence="4" id="KW-1185">Reference proteome</keyword>
<proteinExistence type="predicted"/>
<evidence type="ECO:0000313" key="4">
    <source>
        <dbReference type="Proteomes" id="UP000799766"/>
    </source>
</evidence>
<keyword evidence="1" id="KW-0812">Transmembrane</keyword>
<dbReference type="Proteomes" id="UP000799766">
    <property type="component" value="Unassembled WGS sequence"/>
</dbReference>